<sequence length="296" mass="33819">MSMREPFHFTAFDLMSLLALRDRIRIVTIFWVNDVLAKGRLLPPYEILHLPSPFSSDITFSFIKSQIISLTGFEGKDRLKVEFLIRQLGASFTDYLEPSNTLLVCKAPEGKKYEMAQLWNIPCVNIRWLQDIYFGDLTALALDLPHKYLSFEPADVTTALERCTPRVQELMVGWQTPIRLNQDVWNRLNQLSTDFAIEERERKRKLELEVVNQPKVKRANLGNGIPVTIVLYLLIRQSMVSAAGPLQRLMPKKDSEGNTAAIFQTSECESVSACECKSTTVSSYLFEGHRLNLVQC</sequence>
<dbReference type="SUPFAM" id="SSF52113">
    <property type="entry name" value="BRCT domain"/>
    <property type="match status" value="1"/>
</dbReference>
<dbReference type="InterPro" id="IPR001357">
    <property type="entry name" value="BRCT_dom"/>
</dbReference>
<dbReference type="PROSITE" id="PS50172">
    <property type="entry name" value="BRCT"/>
    <property type="match status" value="1"/>
</dbReference>
<dbReference type="Proteomes" id="UP000054324">
    <property type="component" value="Unassembled WGS sequence"/>
</dbReference>
<dbReference type="GeneID" id="20317356"/>
<dbReference type="Gene3D" id="3.40.50.10190">
    <property type="entry name" value="BRCT domain"/>
    <property type="match status" value="1"/>
</dbReference>
<accession>A0A074ZWY1</accession>
<dbReference type="SMART" id="SM00292">
    <property type="entry name" value="BRCT"/>
    <property type="match status" value="1"/>
</dbReference>
<evidence type="ECO:0000259" key="1">
    <source>
        <dbReference type="PROSITE" id="PS50172"/>
    </source>
</evidence>
<dbReference type="CDD" id="cd17730">
    <property type="entry name" value="BRCT_PAXIP1_rpt4"/>
    <property type="match status" value="1"/>
</dbReference>
<dbReference type="InterPro" id="IPR053036">
    <property type="entry name" value="CellCycle_DNARepair_Reg"/>
</dbReference>
<dbReference type="InterPro" id="IPR036420">
    <property type="entry name" value="BRCT_dom_sf"/>
</dbReference>
<keyword evidence="3" id="KW-1185">Reference proteome</keyword>
<dbReference type="RefSeq" id="XP_009165846.1">
    <property type="nucleotide sequence ID" value="XM_009167582.1"/>
</dbReference>
<dbReference type="KEGG" id="ovi:T265_03169"/>
<dbReference type="CTD" id="20317356"/>
<reference evidence="2 3" key="1">
    <citation type="submission" date="2013-11" db="EMBL/GenBank/DDBJ databases">
        <title>Opisthorchis viverrini - life in the bile duct.</title>
        <authorList>
            <person name="Young N.D."/>
            <person name="Nagarajan N."/>
            <person name="Lin S.J."/>
            <person name="Korhonen P.K."/>
            <person name="Jex A.R."/>
            <person name="Hall R.S."/>
            <person name="Safavi-Hemami H."/>
            <person name="Kaewkong W."/>
            <person name="Bertrand D."/>
            <person name="Gao S."/>
            <person name="Seet Q."/>
            <person name="Wongkham S."/>
            <person name="Teh B.T."/>
            <person name="Wongkham C."/>
            <person name="Intapan P.M."/>
            <person name="Maleewong W."/>
            <person name="Yang X."/>
            <person name="Hu M."/>
            <person name="Wang Z."/>
            <person name="Hofmann A."/>
            <person name="Sternberg P.W."/>
            <person name="Tan P."/>
            <person name="Wang J."/>
            <person name="Gasser R.B."/>
        </authorList>
    </citation>
    <scope>NUCLEOTIDE SEQUENCE [LARGE SCALE GENOMIC DNA]</scope>
</reference>
<feature type="domain" description="BRCT" evidence="1">
    <location>
        <begin position="58"/>
        <end position="131"/>
    </location>
</feature>
<dbReference type="PANTHER" id="PTHR47667">
    <property type="entry name" value="REGULATOR OF TY1 TRANSPOSITION PROTEIN 107"/>
    <property type="match status" value="1"/>
</dbReference>
<evidence type="ECO:0000313" key="3">
    <source>
        <dbReference type="Proteomes" id="UP000054324"/>
    </source>
</evidence>
<dbReference type="STRING" id="6198.A0A074ZWY1"/>
<dbReference type="OrthoDB" id="342264at2759"/>
<protein>
    <recommendedName>
        <fullName evidence="1">BRCT domain-containing protein</fullName>
    </recommendedName>
</protein>
<dbReference type="Pfam" id="PF12738">
    <property type="entry name" value="PTCB-BRCT"/>
    <property type="match status" value="1"/>
</dbReference>
<proteinExistence type="predicted"/>
<organism evidence="2 3">
    <name type="scientific">Opisthorchis viverrini</name>
    <name type="common">Southeast Asian liver fluke</name>
    <dbReference type="NCBI Taxonomy" id="6198"/>
    <lineage>
        <taxon>Eukaryota</taxon>
        <taxon>Metazoa</taxon>
        <taxon>Spiralia</taxon>
        <taxon>Lophotrochozoa</taxon>
        <taxon>Platyhelminthes</taxon>
        <taxon>Trematoda</taxon>
        <taxon>Digenea</taxon>
        <taxon>Opisthorchiida</taxon>
        <taxon>Opisthorchiata</taxon>
        <taxon>Opisthorchiidae</taxon>
        <taxon>Opisthorchis</taxon>
    </lineage>
</organism>
<dbReference type="PANTHER" id="PTHR47667:SF1">
    <property type="entry name" value="REGULATOR OF TY1 TRANSPOSITION PROTEIN 107"/>
    <property type="match status" value="1"/>
</dbReference>
<evidence type="ECO:0000313" key="2">
    <source>
        <dbReference type="EMBL" id="KER30437.1"/>
    </source>
</evidence>
<name>A0A074ZWY1_OPIVI</name>
<gene>
    <name evidence="2" type="ORF">T265_03169</name>
</gene>
<dbReference type="AlphaFoldDB" id="A0A074ZWY1"/>
<dbReference type="EMBL" id="KL596661">
    <property type="protein sequence ID" value="KER30437.1"/>
    <property type="molecule type" value="Genomic_DNA"/>
</dbReference>